<dbReference type="InterPro" id="IPR036398">
    <property type="entry name" value="CA_dom_sf"/>
</dbReference>
<dbReference type="SMART" id="SM01057">
    <property type="entry name" value="Carb_anhydrase"/>
    <property type="match status" value="1"/>
</dbReference>
<evidence type="ECO:0000256" key="6">
    <source>
        <dbReference type="ARBA" id="ARBA00023239"/>
    </source>
</evidence>
<evidence type="ECO:0000256" key="8">
    <source>
        <dbReference type="RuleBase" id="RU367011"/>
    </source>
</evidence>
<name>A0ABM1M962_NICVS</name>
<accession>A0ABM1M962</accession>
<dbReference type="Pfam" id="PF00194">
    <property type="entry name" value="Carb_anhydrase"/>
    <property type="match status" value="1"/>
</dbReference>
<reference evidence="11" key="1">
    <citation type="submission" date="2025-08" db="UniProtKB">
        <authorList>
            <consortium name="RefSeq"/>
        </authorList>
    </citation>
    <scope>IDENTIFICATION</scope>
    <source>
        <tissue evidence="11">Whole Larva</tissue>
    </source>
</reference>
<organism evidence="10 11">
    <name type="scientific">Nicrophorus vespilloides</name>
    <name type="common">Boreal carrion beetle</name>
    <dbReference type="NCBI Taxonomy" id="110193"/>
    <lineage>
        <taxon>Eukaryota</taxon>
        <taxon>Metazoa</taxon>
        <taxon>Ecdysozoa</taxon>
        <taxon>Arthropoda</taxon>
        <taxon>Hexapoda</taxon>
        <taxon>Insecta</taxon>
        <taxon>Pterygota</taxon>
        <taxon>Neoptera</taxon>
        <taxon>Endopterygota</taxon>
        <taxon>Coleoptera</taxon>
        <taxon>Polyphaga</taxon>
        <taxon>Staphyliniformia</taxon>
        <taxon>Silphidae</taxon>
        <taxon>Nicrophorinae</taxon>
        <taxon>Nicrophorus</taxon>
    </lineage>
</organism>
<evidence type="ECO:0000256" key="7">
    <source>
        <dbReference type="ARBA" id="ARBA00048348"/>
    </source>
</evidence>
<dbReference type="PANTHER" id="PTHR18952">
    <property type="entry name" value="CARBONIC ANHYDRASE"/>
    <property type="match status" value="1"/>
</dbReference>
<comment type="similarity">
    <text evidence="2 8">Belongs to the alpha-carbonic anhydrase family.</text>
</comment>
<evidence type="ECO:0000259" key="9">
    <source>
        <dbReference type="PROSITE" id="PS51144"/>
    </source>
</evidence>
<dbReference type="GeneID" id="108558640"/>
<keyword evidence="10" id="KW-1185">Reference proteome</keyword>
<dbReference type="SUPFAM" id="SSF51069">
    <property type="entry name" value="Carbonic anhydrase"/>
    <property type="match status" value="1"/>
</dbReference>
<protein>
    <recommendedName>
        <fullName evidence="3 8">Carbonic anhydrase</fullName>
        <ecNumber evidence="3 8">4.2.1.1</ecNumber>
    </recommendedName>
</protein>
<dbReference type="PANTHER" id="PTHR18952:SF141">
    <property type="entry name" value="CARBONIC ANHYDRASE"/>
    <property type="match status" value="1"/>
</dbReference>
<dbReference type="Gene3D" id="3.10.200.10">
    <property type="entry name" value="Alpha carbonic anhydrase"/>
    <property type="match status" value="1"/>
</dbReference>
<feature type="domain" description="Alpha-carbonic anhydrase" evidence="9">
    <location>
        <begin position="2"/>
        <end position="262"/>
    </location>
</feature>
<dbReference type="InterPro" id="IPR023561">
    <property type="entry name" value="Carbonic_anhydrase_a-class"/>
</dbReference>
<comment type="catalytic activity">
    <reaction evidence="7 8">
        <text>hydrogencarbonate + H(+) = CO2 + H2O</text>
        <dbReference type="Rhea" id="RHEA:10748"/>
        <dbReference type="ChEBI" id="CHEBI:15377"/>
        <dbReference type="ChEBI" id="CHEBI:15378"/>
        <dbReference type="ChEBI" id="CHEBI:16526"/>
        <dbReference type="ChEBI" id="CHEBI:17544"/>
        <dbReference type="EC" id="4.2.1.1"/>
    </reaction>
</comment>
<evidence type="ECO:0000256" key="2">
    <source>
        <dbReference type="ARBA" id="ARBA00010718"/>
    </source>
</evidence>
<dbReference type="EC" id="4.2.1.1" evidence="3 8"/>
<sequence>MSHWGYGSENGPETWSKAFPAASGVRQSPIDICPVNLQTEQVKPLTWKYIPENEKTLANNGHSWVVNVDGQGSELSGGPLEGKYMLEQFHCHWGASDEEGSEHTVQGKKYSGELHLVHWNTKYSSFAEAAKHPDGLCVLGVFIKPGKPNNDIAKIVSKFNLIQHKSCNAKISTPMDPSNFLPKDSGYWTYMGSLTTPPCSECVIWIVFQEPIEVSHEQLKAFRTLKTYCSEDVCPCDEYQGYLKNNYRPTVPLGERVIRECRQ</sequence>
<proteinExistence type="inferred from homology"/>
<keyword evidence="6 8" id="KW-0456">Lyase</keyword>
<comment type="function">
    <text evidence="8">Reversible hydration of carbon dioxide.</text>
</comment>
<evidence type="ECO:0000256" key="5">
    <source>
        <dbReference type="ARBA" id="ARBA00022833"/>
    </source>
</evidence>
<comment type="cofactor">
    <cofactor evidence="1 8">
        <name>Zn(2+)</name>
        <dbReference type="ChEBI" id="CHEBI:29105"/>
    </cofactor>
</comment>
<keyword evidence="5 8" id="KW-0862">Zinc</keyword>
<dbReference type="RefSeq" id="XP_017771112.1">
    <property type="nucleotide sequence ID" value="XM_017915623.1"/>
</dbReference>
<keyword evidence="4 8" id="KW-0479">Metal-binding</keyword>
<dbReference type="InterPro" id="IPR001148">
    <property type="entry name" value="CA_dom"/>
</dbReference>
<evidence type="ECO:0000256" key="4">
    <source>
        <dbReference type="ARBA" id="ARBA00022723"/>
    </source>
</evidence>
<evidence type="ECO:0000256" key="1">
    <source>
        <dbReference type="ARBA" id="ARBA00001947"/>
    </source>
</evidence>
<evidence type="ECO:0000256" key="3">
    <source>
        <dbReference type="ARBA" id="ARBA00012925"/>
    </source>
</evidence>
<evidence type="ECO:0000313" key="10">
    <source>
        <dbReference type="Proteomes" id="UP000695000"/>
    </source>
</evidence>
<dbReference type="PROSITE" id="PS51144">
    <property type="entry name" value="ALPHA_CA_2"/>
    <property type="match status" value="1"/>
</dbReference>
<dbReference type="InterPro" id="IPR018338">
    <property type="entry name" value="Carbonic_anhydrase_a-class_CS"/>
</dbReference>
<gene>
    <name evidence="11" type="primary">LOC108558640</name>
</gene>
<evidence type="ECO:0000313" key="11">
    <source>
        <dbReference type="RefSeq" id="XP_017771112.1"/>
    </source>
</evidence>
<dbReference type="Proteomes" id="UP000695000">
    <property type="component" value="Unplaced"/>
</dbReference>
<dbReference type="PROSITE" id="PS00162">
    <property type="entry name" value="ALPHA_CA_1"/>
    <property type="match status" value="1"/>
</dbReference>